<dbReference type="PANTHER" id="PTHR10192:SF5">
    <property type="entry name" value="GEPHYRIN"/>
    <property type="match status" value="1"/>
</dbReference>
<dbReference type="PANTHER" id="PTHR10192">
    <property type="entry name" value="MOLYBDOPTERIN BIOSYNTHESIS PROTEIN"/>
    <property type="match status" value="1"/>
</dbReference>
<dbReference type="SUPFAM" id="SSF53218">
    <property type="entry name" value="Molybdenum cofactor biosynthesis proteins"/>
    <property type="match status" value="1"/>
</dbReference>
<dbReference type="EC" id="2.10.1.1" evidence="11"/>
<comment type="similarity">
    <text evidence="4 11">Belongs to the MoeA family.</text>
</comment>
<dbReference type="UniPathway" id="UPA00344"/>
<evidence type="ECO:0000256" key="8">
    <source>
        <dbReference type="ARBA" id="ARBA00022842"/>
    </source>
</evidence>
<dbReference type="OrthoDB" id="9804758at2"/>
<keyword evidence="14" id="KW-1185">Reference proteome</keyword>
<dbReference type="AlphaFoldDB" id="A0A318MVY8"/>
<dbReference type="SUPFAM" id="SSF63882">
    <property type="entry name" value="MoeA N-terminal region -like"/>
    <property type="match status" value="1"/>
</dbReference>
<name>A0A318MVY8_9PROT</name>
<dbReference type="InterPro" id="IPR005110">
    <property type="entry name" value="MoeA_linker/N"/>
</dbReference>
<dbReference type="InterPro" id="IPR001453">
    <property type="entry name" value="MoaB/Mog_dom"/>
</dbReference>
<evidence type="ECO:0000256" key="7">
    <source>
        <dbReference type="ARBA" id="ARBA00022723"/>
    </source>
</evidence>
<dbReference type="GO" id="GO:0005829">
    <property type="term" value="C:cytosol"/>
    <property type="evidence" value="ECO:0007669"/>
    <property type="project" value="TreeGrafter"/>
</dbReference>
<dbReference type="InterPro" id="IPR005111">
    <property type="entry name" value="MoeA_C_domain_IV"/>
</dbReference>
<evidence type="ECO:0000256" key="1">
    <source>
        <dbReference type="ARBA" id="ARBA00001946"/>
    </source>
</evidence>
<evidence type="ECO:0000256" key="3">
    <source>
        <dbReference type="ARBA" id="ARBA00005046"/>
    </source>
</evidence>
<dbReference type="Pfam" id="PF00994">
    <property type="entry name" value="MoCF_biosynth"/>
    <property type="match status" value="1"/>
</dbReference>
<dbReference type="RefSeq" id="WP_110439139.1">
    <property type="nucleotide sequence ID" value="NZ_CP033087.1"/>
</dbReference>
<keyword evidence="6 11" id="KW-0808">Transferase</keyword>
<comment type="pathway">
    <text evidence="3 11">Cofactor biosynthesis; molybdopterin biosynthesis.</text>
</comment>
<evidence type="ECO:0000256" key="2">
    <source>
        <dbReference type="ARBA" id="ARBA00002901"/>
    </source>
</evidence>
<dbReference type="SMART" id="SM00852">
    <property type="entry name" value="MoCF_biosynth"/>
    <property type="match status" value="1"/>
</dbReference>
<dbReference type="Pfam" id="PF03453">
    <property type="entry name" value="MoeA_N"/>
    <property type="match status" value="1"/>
</dbReference>
<dbReference type="GeneID" id="83703665"/>
<comment type="catalytic activity">
    <reaction evidence="10">
        <text>adenylyl-molybdopterin + molybdate = Mo-molybdopterin + AMP + H(+)</text>
        <dbReference type="Rhea" id="RHEA:35047"/>
        <dbReference type="ChEBI" id="CHEBI:15378"/>
        <dbReference type="ChEBI" id="CHEBI:36264"/>
        <dbReference type="ChEBI" id="CHEBI:62727"/>
        <dbReference type="ChEBI" id="CHEBI:71302"/>
        <dbReference type="ChEBI" id="CHEBI:456215"/>
        <dbReference type="EC" id="2.10.1.1"/>
    </reaction>
</comment>
<dbReference type="Gene3D" id="3.40.980.10">
    <property type="entry name" value="MoaB/Mog-like domain"/>
    <property type="match status" value="1"/>
</dbReference>
<evidence type="ECO:0000256" key="4">
    <source>
        <dbReference type="ARBA" id="ARBA00010763"/>
    </source>
</evidence>
<proteinExistence type="inferred from homology"/>
<sequence length="402" mass="44526">MLKNYDEALEELLQRTSIKQPIEDYPLLKANHLVLAENIYVQYDTPFFSNSAMDGYALGGDPCQCSEWQITNRIAAGDPLSNATLQTGEAARIFTGAPIPPGTSAVIQQENTKIENNTLTLTSQIKKGQNIRYQGEELKKGDILLTQGHRLTPASVALLASQGYQNVKIYKPLTIWVYSTGNELINPGQPLSSGKIFDANRYLLITWLQKTRHHVIDAGILPDNRDKTEIALKKAAKEADIIISSGGVSVGEEDHVHAALQQLGQLIFWKLAIKPGKPFAWGQINSKIFFMLPGNPVSTLVTFQQLVIPALRHLAGETLQNCLPKTILAQAQFEKRKTQARREFLRVRVDYSQSPAHVSLLNNQGSAMLATFSQANGLAEIPENTPVHKGDFIKIYPLDYSL</sequence>
<dbReference type="InterPro" id="IPR036425">
    <property type="entry name" value="MoaB/Mog-like_dom_sf"/>
</dbReference>
<comment type="cofactor">
    <cofactor evidence="1 11">
        <name>Mg(2+)</name>
        <dbReference type="ChEBI" id="CHEBI:18420"/>
    </cofactor>
</comment>
<dbReference type="Gene3D" id="2.170.190.11">
    <property type="entry name" value="Molybdopterin biosynthesis moea protein, domain 3"/>
    <property type="match status" value="1"/>
</dbReference>
<dbReference type="EMBL" id="QGLT01000003">
    <property type="protein sequence ID" value="PXZ00216.1"/>
    <property type="molecule type" value="Genomic_DNA"/>
</dbReference>
<dbReference type="GO" id="GO:0046872">
    <property type="term" value="F:metal ion binding"/>
    <property type="evidence" value="ECO:0007669"/>
    <property type="project" value="UniProtKB-UniRule"/>
</dbReference>
<protein>
    <recommendedName>
        <fullName evidence="11">Molybdopterin molybdenumtransferase</fullName>
        <ecNumber evidence="11">2.10.1.1</ecNumber>
    </recommendedName>
</protein>
<dbReference type="Pfam" id="PF03454">
    <property type="entry name" value="MoeA_C"/>
    <property type="match status" value="1"/>
</dbReference>
<evidence type="ECO:0000313" key="13">
    <source>
        <dbReference type="EMBL" id="PXZ00216.1"/>
    </source>
</evidence>
<feature type="domain" description="MoaB/Mog" evidence="12">
    <location>
        <begin position="176"/>
        <end position="313"/>
    </location>
</feature>
<evidence type="ECO:0000259" key="12">
    <source>
        <dbReference type="SMART" id="SM00852"/>
    </source>
</evidence>
<dbReference type="Gene3D" id="2.40.340.10">
    <property type="entry name" value="MoeA, C-terminal, domain IV"/>
    <property type="match status" value="1"/>
</dbReference>
<keyword evidence="9 11" id="KW-0501">Molybdenum cofactor biosynthesis</keyword>
<dbReference type="FunFam" id="3.40.980.10:FF:000004">
    <property type="entry name" value="Molybdopterin molybdenumtransferase"/>
    <property type="match status" value="1"/>
</dbReference>
<organism evidence="13 14">
    <name type="scientific">Commensalibacter melissae</name>
    <dbReference type="NCBI Taxonomy" id="2070537"/>
    <lineage>
        <taxon>Bacteria</taxon>
        <taxon>Pseudomonadati</taxon>
        <taxon>Pseudomonadota</taxon>
        <taxon>Alphaproteobacteria</taxon>
        <taxon>Acetobacterales</taxon>
        <taxon>Acetobacteraceae</taxon>
    </lineage>
</organism>
<dbReference type="NCBIfam" id="NF045515">
    <property type="entry name" value="Glp_gephyrin"/>
    <property type="match status" value="1"/>
</dbReference>
<keyword evidence="7 11" id="KW-0479">Metal-binding</keyword>
<reference evidence="13 14" key="1">
    <citation type="submission" date="2018-05" db="EMBL/GenBank/DDBJ databases">
        <title>Reference genomes for bee gut microbiota database.</title>
        <authorList>
            <person name="Ellegaard K.M."/>
        </authorList>
    </citation>
    <scope>NUCLEOTIDE SEQUENCE [LARGE SCALE GENOMIC DNA]</scope>
    <source>
        <strain evidence="13 14">ESL0284</strain>
    </source>
</reference>
<evidence type="ECO:0000256" key="11">
    <source>
        <dbReference type="RuleBase" id="RU365090"/>
    </source>
</evidence>
<gene>
    <name evidence="13" type="ORF">DK869_06155</name>
</gene>
<dbReference type="InterPro" id="IPR036135">
    <property type="entry name" value="MoeA_linker/N_sf"/>
</dbReference>
<keyword evidence="5 11" id="KW-0500">Molybdenum</keyword>
<evidence type="ECO:0000256" key="6">
    <source>
        <dbReference type="ARBA" id="ARBA00022679"/>
    </source>
</evidence>
<evidence type="ECO:0000256" key="9">
    <source>
        <dbReference type="ARBA" id="ARBA00023150"/>
    </source>
</evidence>
<dbReference type="Proteomes" id="UP000247565">
    <property type="component" value="Unassembled WGS sequence"/>
</dbReference>
<dbReference type="NCBIfam" id="TIGR00177">
    <property type="entry name" value="molyb_syn"/>
    <property type="match status" value="1"/>
</dbReference>
<evidence type="ECO:0000256" key="5">
    <source>
        <dbReference type="ARBA" id="ARBA00022505"/>
    </source>
</evidence>
<dbReference type="Gene3D" id="3.90.105.10">
    <property type="entry name" value="Molybdopterin biosynthesis moea protein, domain 2"/>
    <property type="match status" value="1"/>
</dbReference>
<dbReference type="GO" id="GO:0061599">
    <property type="term" value="F:molybdopterin molybdotransferase activity"/>
    <property type="evidence" value="ECO:0007669"/>
    <property type="project" value="UniProtKB-UniRule"/>
</dbReference>
<evidence type="ECO:0000256" key="10">
    <source>
        <dbReference type="ARBA" id="ARBA00047317"/>
    </source>
</evidence>
<comment type="caution">
    <text evidence="13">The sequence shown here is derived from an EMBL/GenBank/DDBJ whole genome shotgun (WGS) entry which is preliminary data.</text>
</comment>
<dbReference type="SUPFAM" id="SSF63867">
    <property type="entry name" value="MoeA C-terminal domain-like"/>
    <property type="match status" value="1"/>
</dbReference>
<dbReference type="InterPro" id="IPR038987">
    <property type="entry name" value="MoeA-like"/>
</dbReference>
<comment type="function">
    <text evidence="2 11">Catalyzes the insertion of molybdate into adenylated molybdopterin with the concomitant release of AMP.</text>
</comment>
<accession>A0A318MVY8</accession>
<dbReference type="InterPro" id="IPR036688">
    <property type="entry name" value="MoeA_C_domain_IV_sf"/>
</dbReference>
<keyword evidence="8 11" id="KW-0460">Magnesium</keyword>
<evidence type="ECO:0000313" key="14">
    <source>
        <dbReference type="Proteomes" id="UP000247565"/>
    </source>
</evidence>
<dbReference type="GO" id="GO:0006777">
    <property type="term" value="P:Mo-molybdopterin cofactor biosynthetic process"/>
    <property type="evidence" value="ECO:0007669"/>
    <property type="project" value="UniProtKB-UniRule"/>
</dbReference>
<dbReference type="CDD" id="cd00887">
    <property type="entry name" value="MoeA"/>
    <property type="match status" value="1"/>
</dbReference>